<comment type="subcellular location">
    <subcellularLocation>
        <location evidence="1">Cell membrane</location>
        <topology evidence="1">Single-pass membrane protein</topology>
    </subcellularLocation>
</comment>
<evidence type="ECO:0000256" key="7">
    <source>
        <dbReference type="ARBA" id="ARBA00022729"/>
    </source>
</evidence>
<dbReference type="InterPro" id="IPR032675">
    <property type="entry name" value="LRR_dom_sf"/>
</dbReference>
<evidence type="ECO:0000256" key="10">
    <source>
        <dbReference type="ARBA" id="ARBA00022777"/>
    </source>
</evidence>
<evidence type="ECO:0000313" key="20">
    <source>
        <dbReference type="Proteomes" id="UP001189122"/>
    </source>
</evidence>
<dbReference type="InterPro" id="IPR017441">
    <property type="entry name" value="Protein_kinase_ATP_BS"/>
</dbReference>
<dbReference type="PROSITE" id="PS50011">
    <property type="entry name" value="PROTEIN_KINASE_DOM"/>
    <property type="match status" value="1"/>
</dbReference>
<keyword evidence="13" id="KW-0472">Membrane</keyword>
<dbReference type="PANTHER" id="PTHR48005:SF70">
    <property type="entry name" value="MDIS1-INTERACTING RECEPTOR LIKE KINASE 2-LIKE"/>
    <property type="match status" value="1"/>
</dbReference>
<dbReference type="EMBL" id="CACRZD030000006">
    <property type="protein sequence ID" value="CAA6661939.1"/>
    <property type="molecule type" value="Genomic_DNA"/>
</dbReference>
<proteinExistence type="predicted"/>
<feature type="domain" description="Protein kinase" evidence="18">
    <location>
        <begin position="312"/>
        <end position="562"/>
    </location>
</feature>
<evidence type="ECO:0000256" key="5">
    <source>
        <dbReference type="ARBA" id="ARBA00022679"/>
    </source>
</evidence>
<dbReference type="SUPFAM" id="SSF56112">
    <property type="entry name" value="Protein kinase-like (PK-like)"/>
    <property type="match status" value="1"/>
</dbReference>
<gene>
    <name evidence="19" type="ORF">SI7747_06008333</name>
</gene>
<dbReference type="GO" id="GO:0004674">
    <property type="term" value="F:protein serine/threonine kinase activity"/>
    <property type="evidence" value="ECO:0007669"/>
    <property type="project" value="UniProtKB-KW"/>
</dbReference>
<evidence type="ECO:0000256" key="14">
    <source>
        <dbReference type="ARBA" id="ARBA00023180"/>
    </source>
</evidence>
<evidence type="ECO:0000256" key="12">
    <source>
        <dbReference type="ARBA" id="ARBA00022989"/>
    </source>
</evidence>
<keyword evidence="5" id="KW-0808">Transferase</keyword>
<dbReference type="InterPro" id="IPR001245">
    <property type="entry name" value="Ser-Thr/Tyr_kinase_cat_dom"/>
</dbReference>
<dbReference type="Pfam" id="PF07714">
    <property type="entry name" value="PK_Tyr_Ser-Thr"/>
    <property type="match status" value="1"/>
</dbReference>
<name>A0A7I8IVU9_SPIIN</name>
<dbReference type="PANTHER" id="PTHR48005">
    <property type="entry name" value="LEUCINE RICH REPEAT KINASE 2"/>
    <property type="match status" value="1"/>
</dbReference>
<keyword evidence="3" id="KW-0723">Serine/threonine-protein kinase</keyword>
<protein>
    <recommendedName>
        <fullName evidence="2">non-specific serine/threonine protein kinase</fullName>
        <ecNumber evidence="2">2.7.11.1</ecNumber>
    </recommendedName>
</protein>
<dbReference type="InterPro" id="IPR008266">
    <property type="entry name" value="Tyr_kinase_AS"/>
</dbReference>
<dbReference type="GO" id="GO:0005886">
    <property type="term" value="C:plasma membrane"/>
    <property type="evidence" value="ECO:0007669"/>
    <property type="project" value="UniProtKB-SubCell"/>
</dbReference>
<keyword evidence="6" id="KW-0812">Transmembrane</keyword>
<reference evidence="19 20" key="1">
    <citation type="submission" date="2019-12" db="EMBL/GenBank/DDBJ databases">
        <authorList>
            <person name="Scholz U."/>
            <person name="Mascher M."/>
            <person name="Fiebig A."/>
        </authorList>
    </citation>
    <scope>NUCLEOTIDE SEQUENCE</scope>
</reference>
<feature type="binding site" evidence="17">
    <location>
        <position position="343"/>
    </location>
    <ligand>
        <name>ATP</name>
        <dbReference type="ChEBI" id="CHEBI:30616"/>
    </ligand>
</feature>
<evidence type="ECO:0000256" key="17">
    <source>
        <dbReference type="PROSITE-ProRule" id="PRU10141"/>
    </source>
</evidence>
<dbReference type="AlphaFoldDB" id="A0A7I8IVU9"/>
<dbReference type="SUPFAM" id="SSF52058">
    <property type="entry name" value="L domain-like"/>
    <property type="match status" value="1"/>
</dbReference>
<keyword evidence="4" id="KW-0433">Leucine-rich repeat</keyword>
<dbReference type="InterPro" id="IPR001611">
    <property type="entry name" value="Leu-rich_rpt"/>
</dbReference>
<dbReference type="InterPro" id="IPR051420">
    <property type="entry name" value="Ser_Thr_Kinases_DiverseReg"/>
</dbReference>
<dbReference type="EC" id="2.7.11.1" evidence="2"/>
<sequence>MDFAAMAVVGLQKNRFSGELPAALCRAGALEHLNAAGNLFTGGVPDGLRNCSSLGRLILRENQLVGNLSEDFGVYPVLEYADLSSNRFFGELSEKWGRCTNLTMLQISGNNISGEIPVLDLSWNQLRGEIPEELGGGLISLFELRVNGNELSGEVPSSIGRLTELEILDLSGNQLRGQIPVEIGNLAKLRNPTQIGKLLDLQILLDLSKNAIAGEIPPELGKLVMLEALNLSCNRLTGAIPASLRNMISLSSINLSHNFLEGPLPESDFFRRAPAAAFTDNRGRKVVLLSIFLPSQLSGITLHDVAAATAGFDDKFCIGSGGWGSVYKVQLPGGGGATVAIKKLHAVDGDESSFKNELYGFYFSRRCKFLVYEYMTNGSVAAVLRRDEAAAELDWAKRVRIISEVASAVAYMHHDCLPPLLHRDITSANILLDEEFKACVSDFGTARFLNPEQSTWSAAGALAGTLGYLAPELAYTVKATTASDVYSFGVVALEILAGRHAGELIGELPSPEGKEQLLVEVLDCAVLVAAAVALSCLRVEPARRPTMDSVSMRLSDPRPPPLPAPLRSIRLRDLVVLDEAAAVSG</sequence>
<evidence type="ECO:0000259" key="18">
    <source>
        <dbReference type="PROSITE" id="PS50011"/>
    </source>
</evidence>
<dbReference type="Pfam" id="PF00560">
    <property type="entry name" value="LRR_1"/>
    <property type="match status" value="4"/>
</dbReference>
<evidence type="ECO:0000256" key="11">
    <source>
        <dbReference type="ARBA" id="ARBA00022840"/>
    </source>
</evidence>
<dbReference type="InterPro" id="IPR011009">
    <property type="entry name" value="Kinase-like_dom_sf"/>
</dbReference>
<evidence type="ECO:0000256" key="6">
    <source>
        <dbReference type="ARBA" id="ARBA00022692"/>
    </source>
</evidence>
<dbReference type="FunFam" id="3.80.10.10:FF:000041">
    <property type="entry name" value="LRR receptor-like serine/threonine-protein kinase ERECTA"/>
    <property type="match status" value="1"/>
</dbReference>
<keyword evidence="7" id="KW-0732">Signal</keyword>
<evidence type="ECO:0000256" key="3">
    <source>
        <dbReference type="ARBA" id="ARBA00022527"/>
    </source>
</evidence>
<comment type="catalytic activity">
    <reaction evidence="15">
        <text>L-threonyl-[protein] + ATP = O-phospho-L-threonyl-[protein] + ADP + H(+)</text>
        <dbReference type="Rhea" id="RHEA:46608"/>
        <dbReference type="Rhea" id="RHEA-COMP:11060"/>
        <dbReference type="Rhea" id="RHEA-COMP:11605"/>
        <dbReference type="ChEBI" id="CHEBI:15378"/>
        <dbReference type="ChEBI" id="CHEBI:30013"/>
        <dbReference type="ChEBI" id="CHEBI:30616"/>
        <dbReference type="ChEBI" id="CHEBI:61977"/>
        <dbReference type="ChEBI" id="CHEBI:456216"/>
        <dbReference type="EC" id="2.7.11.1"/>
    </reaction>
</comment>
<keyword evidence="11 17" id="KW-0067">ATP-binding</keyword>
<evidence type="ECO:0000256" key="2">
    <source>
        <dbReference type="ARBA" id="ARBA00012513"/>
    </source>
</evidence>
<dbReference type="InterPro" id="IPR000719">
    <property type="entry name" value="Prot_kinase_dom"/>
</dbReference>
<evidence type="ECO:0000256" key="4">
    <source>
        <dbReference type="ARBA" id="ARBA00022614"/>
    </source>
</evidence>
<keyword evidence="20" id="KW-1185">Reference proteome</keyword>
<keyword evidence="14" id="KW-0325">Glycoprotein</keyword>
<evidence type="ECO:0000256" key="8">
    <source>
        <dbReference type="ARBA" id="ARBA00022737"/>
    </source>
</evidence>
<dbReference type="PROSITE" id="PS00109">
    <property type="entry name" value="PROTEIN_KINASE_TYR"/>
    <property type="match status" value="1"/>
</dbReference>
<evidence type="ECO:0000256" key="1">
    <source>
        <dbReference type="ARBA" id="ARBA00004162"/>
    </source>
</evidence>
<dbReference type="Proteomes" id="UP001189122">
    <property type="component" value="Unassembled WGS sequence"/>
</dbReference>
<dbReference type="GO" id="GO:0005524">
    <property type="term" value="F:ATP binding"/>
    <property type="evidence" value="ECO:0007669"/>
    <property type="project" value="UniProtKB-UniRule"/>
</dbReference>
<evidence type="ECO:0000313" key="19">
    <source>
        <dbReference type="EMBL" id="CAA2622283.1"/>
    </source>
</evidence>
<dbReference type="EMBL" id="LR743593">
    <property type="protein sequence ID" value="CAA2622283.1"/>
    <property type="molecule type" value="Genomic_DNA"/>
</dbReference>
<dbReference type="Gene3D" id="1.10.510.10">
    <property type="entry name" value="Transferase(Phosphotransferase) domain 1"/>
    <property type="match status" value="1"/>
</dbReference>
<keyword evidence="8" id="KW-0677">Repeat</keyword>
<evidence type="ECO:0000256" key="15">
    <source>
        <dbReference type="ARBA" id="ARBA00047899"/>
    </source>
</evidence>
<comment type="catalytic activity">
    <reaction evidence="16">
        <text>L-seryl-[protein] + ATP = O-phospho-L-seryl-[protein] + ADP + H(+)</text>
        <dbReference type="Rhea" id="RHEA:17989"/>
        <dbReference type="Rhea" id="RHEA-COMP:9863"/>
        <dbReference type="Rhea" id="RHEA-COMP:11604"/>
        <dbReference type="ChEBI" id="CHEBI:15378"/>
        <dbReference type="ChEBI" id="CHEBI:29999"/>
        <dbReference type="ChEBI" id="CHEBI:30616"/>
        <dbReference type="ChEBI" id="CHEBI:83421"/>
        <dbReference type="ChEBI" id="CHEBI:456216"/>
        <dbReference type="EC" id="2.7.11.1"/>
    </reaction>
</comment>
<dbReference type="PROSITE" id="PS00107">
    <property type="entry name" value="PROTEIN_KINASE_ATP"/>
    <property type="match status" value="1"/>
</dbReference>
<keyword evidence="10" id="KW-0418">Kinase</keyword>
<organism evidence="19">
    <name type="scientific">Spirodela intermedia</name>
    <name type="common">Intermediate duckweed</name>
    <dbReference type="NCBI Taxonomy" id="51605"/>
    <lineage>
        <taxon>Eukaryota</taxon>
        <taxon>Viridiplantae</taxon>
        <taxon>Streptophyta</taxon>
        <taxon>Embryophyta</taxon>
        <taxon>Tracheophyta</taxon>
        <taxon>Spermatophyta</taxon>
        <taxon>Magnoliopsida</taxon>
        <taxon>Liliopsida</taxon>
        <taxon>Araceae</taxon>
        <taxon>Lemnoideae</taxon>
        <taxon>Spirodela</taxon>
    </lineage>
</organism>
<evidence type="ECO:0000256" key="13">
    <source>
        <dbReference type="ARBA" id="ARBA00023136"/>
    </source>
</evidence>
<dbReference type="Gene3D" id="3.80.10.10">
    <property type="entry name" value="Ribonuclease Inhibitor"/>
    <property type="match status" value="2"/>
</dbReference>
<keyword evidence="9 17" id="KW-0547">Nucleotide-binding</keyword>
<evidence type="ECO:0000256" key="16">
    <source>
        <dbReference type="ARBA" id="ARBA00048679"/>
    </source>
</evidence>
<accession>A0A7I8IVU9</accession>
<keyword evidence="12" id="KW-1133">Transmembrane helix</keyword>
<evidence type="ECO:0000256" key="9">
    <source>
        <dbReference type="ARBA" id="ARBA00022741"/>
    </source>
</evidence>